<comment type="caution">
    <text evidence="1">The sequence shown here is derived from an EMBL/GenBank/DDBJ whole genome shotgun (WGS) entry which is preliminary data.</text>
</comment>
<dbReference type="Gene3D" id="3.40.50.720">
    <property type="entry name" value="NAD(P)-binding Rossmann-like Domain"/>
    <property type="match status" value="1"/>
</dbReference>
<accession>A0A2W4ZS92</accession>
<evidence type="ECO:0000313" key="2">
    <source>
        <dbReference type="Proteomes" id="UP000249557"/>
    </source>
</evidence>
<gene>
    <name evidence="1" type="ORF">DI626_08595</name>
</gene>
<dbReference type="Proteomes" id="UP000249557">
    <property type="component" value="Unassembled WGS sequence"/>
</dbReference>
<sequence length="171" mass="18202">MPQFKHAIIIGGTGMLEIATRAVARNCARVTLVARAPEKLAQDIGAQGLPMDWRDKASITNAINVLRSGDAPDLVVSWIHDSGISCLPDVEKLLVTGSRSIRVHGSSAGDPRNGIASDPAAPSGIMRQNVVLGWVSQNGVLRWLRDDEISGGVIEAFLNPEKTSFIVGRVA</sequence>
<dbReference type="AlphaFoldDB" id="A0A2W4ZS92"/>
<protein>
    <recommendedName>
        <fullName evidence="3">Short-chain dehydrogenase</fullName>
    </recommendedName>
</protein>
<reference evidence="1 2" key="1">
    <citation type="submission" date="2017-08" db="EMBL/GenBank/DDBJ databases">
        <title>Infants hospitalized years apart are colonized by the same room-sourced microbial strains.</title>
        <authorList>
            <person name="Brooks B."/>
            <person name="Olm M.R."/>
            <person name="Firek B.A."/>
            <person name="Baker R."/>
            <person name="Thomas B.C."/>
            <person name="Morowitz M.J."/>
            <person name="Banfield J.F."/>
        </authorList>
    </citation>
    <scope>NUCLEOTIDE SEQUENCE [LARGE SCALE GENOMIC DNA]</scope>
    <source>
        <strain evidence="1">S2_018_000_R2_104</strain>
    </source>
</reference>
<dbReference type="EMBL" id="QFNK01000188">
    <property type="protein sequence ID" value="PZO84107.1"/>
    <property type="molecule type" value="Genomic_DNA"/>
</dbReference>
<evidence type="ECO:0008006" key="3">
    <source>
        <dbReference type="Google" id="ProtNLM"/>
    </source>
</evidence>
<dbReference type="SUPFAM" id="SSF51735">
    <property type="entry name" value="NAD(P)-binding Rossmann-fold domains"/>
    <property type="match status" value="1"/>
</dbReference>
<organism evidence="1 2">
    <name type="scientific">Micavibrio aeruginosavorus</name>
    <dbReference type="NCBI Taxonomy" id="349221"/>
    <lineage>
        <taxon>Bacteria</taxon>
        <taxon>Pseudomonadati</taxon>
        <taxon>Bdellovibrionota</taxon>
        <taxon>Bdellovibrionia</taxon>
        <taxon>Bdellovibrionales</taxon>
        <taxon>Pseudobdellovibrionaceae</taxon>
        <taxon>Micavibrio</taxon>
    </lineage>
</organism>
<dbReference type="InterPro" id="IPR036291">
    <property type="entry name" value="NAD(P)-bd_dom_sf"/>
</dbReference>
<evidence type="ECO:0000313" key="1">
    <source>
        <dbReference type="EMBL" id="PZO84107.1"/>
    </source>
</evidence>
<name>A0A2W4ZS92_9BACT</name>
<proteinExistence type="predicted"/>